<evidence type="ECO:0000256" key="1">
    <source>
        <dbReference type="SAM" id="SignalP"/>
    </source>
</evidence>
<dbReference type="KEGG" id="aswu:HUW51_17360"/>
<feature type="chain" id="PRO_5028909186" evidence="1">
    <location>
        <begin position="20"/>
        <end position="409"/>
    </location>
</feature>
<dbReference type="PANTHER" id="PTHR31299:SF0">
    <property type="entry name" value="ESTERASE, PUTATIVE (AFU_ORTHOLOGUE AFUA_1G05850)-RELATED"/>
    <property type="match status" value="1"/>
</dbReference>
<accession>A0A7G7GB70</accession>
<evidence type="ECO:0000313" key="3">
    <source>
        <dbReference type="Proteomes" id="UP000515237"/>
    </source>
</evidence>
<reference evidence="2 3" key="1">
    <citation type="journal article" date="2018" name="Int. J. Syst. Evol. Microbiol.">
        <title>Adhaeribacter swui sp. nov., isolated from wet mud.</title>
        <authorList>
            <person name="Kim D.U."/>
            <person name="Kim K.W."/>
            <person name="Kang M.S."/>
            <person name="Kim J.Y."/>
            <person name="Jang J.H."/>
            <person name="Kim M.K."/>
        </authorList>
    </citation>
    <scope>NUCLEOTIDE SEQUENCE [LARGE SCALE GENOMIC DNA]</scope>
    <source>
        <strain evidence="2 3">KCTC 52873</strain>
    </source>
</reference>
<dbReference type="SUPFAM" id="SSF159501">
    <property type="entry name" value="EreA/ChaN-like"/>
    <property type="match status" value="1"/>
</dbReference>
<dbReference type="AlphaFoldDB" id="A0A7G7GB70"/>
<dbReference type="Gene3D" id="3.40.1660.10">
    <property type="entry name" value="EreA-like (biosynthetic domain)"/>
    <property type="match status" value="1"/>
</dbReference>
<dbReference type="EMBL" id="CP055156">
    <property type="protein sequence ID" value="QNF34404.1"/>
    <property type="molecule type" value="Genomic_DNA"/>
</dbReference>
<dbReference type="InterPro" id="IPR007815">
    <property type="entry name" value="Emycin_Estase"/>
</dbReference>
<dbReference type="InterPro" id="IPR052036">
    <property type="entry name" value="Hydrolase/PRTase-associated"/>
</dbReference>
<keyword evidence="3" id="KW-1185">Reference proteome</keyword>
<dbReference type="Gene3D" id="1.20.1440.30">
    <property type="entry name" value="Biosynthetic Protein domain"/>
    <property type="match status" value="1"/>
</dbReference>
<dbReference type="CDD" id="cd14728">
    <property type="entry name" value="Ere-like"/>
    <property type="match status" value="1"/>
</dbReference>
<proteinExistence type="predicted"/>
<evidence type="ECO:0000313" key="2">
    <source>
        <dbReference type="EMBL" id="QNF34404.1"/>
    </source>
</evidence>
<dbReference type="Proteomes" id="UP000515237">
    <property type="component" value="Chromosome"/>
</dbReference>
<feature type="signal peptide" evidence="1">
    <location>
        <begin position="1"/>
        <end position="19"/>
    </location>
</feature>
<dbReference type="Pfam" id="PF05139">
    <property type="entry name" value="Erythro_esteras"/>
    <property type="match status" value="1"/>
</dbReference>
<dbReference type="Gene3D" id="3.30.1870.10">
    <property type="entry name" value="EreA-like, domain 2"/>
    <property type="match status" value="1"/>
</dbReference>
<sequence>MKRLITLLLLSFIILTSFAQTRDLVKELNQRAIPLDSTFSFTQAANSTLLKNLTQYRALGLGEATHGTHEFFLAKANIIKKLIGFHQFDRIGLEAPYAEVEDLNQYLIDGKGDLNEILKSFRQYTYETREFVDLIKHLKMHNATAKTKVLFYGYDFQSPYKAMSNLRSALKDPPALSAADSLIATFNSLSNELYGHQVAVDTYNRIIQDSKKMYQELDKISNPALLKNLNNYRQFLRMNDPQFSSDMGKASELRDSLMANNILEELNRGHRMIVWAHNGHVQKTKSKFSQSMGQHLSRSLKTDYAAMGLATYQGFYTGYNNNAQGVVRTNRLVVPKTSQIEYYLNQVKHKNFIISTDKLLVPAMIVEHRLLGYGVTDDQFQSGNMVDAFDYILFISNTSGSWNHYLKKQ</sequence>
<name>A0A7G7GB70_9BACT</name>
<dbReference type="PANTHER" id="PTHR31299">
    <property type="entry name" value="ESTERASE, PUTATIVE (AFU_ORTHOLOGUE AFUA_1G05850)-RELATED"/>
    <property type="match status" value="1"/>
</dbReference>
<organism evidence="2 3">
    <name type="scientific">Adhaeribacter swui</name>
    <dbReference type="NCBI Taxonomy" id="2086471"/>
    <lineage>
        <taxon>Bacteria</taxon>
        <taxon>Pseudomonadati</taxon>
        <taxon>Bacteroidota</taxon>
        <taxon>Cytophagia</taxon>
        <taxon>Cytophagales</taxon>
        <taxon>Hymenobacteraceae</taxon>
        <taxon>Adhaeribacter</taxon>
    </lineage>
</organism>
<protein>
    <submittedName>
        <fullName evidence="2">Erythromycin esterase family protein</fullName>
    </submittedName>
</protein>
<dbReference type="RefSeq" id="WP_185270885.1">
    <property type="nucleotide sequence ID" value="NZ_CP055156.1"/>
</dbReference>
<dbReference type="GO" id="GO:0046677">
    <property type="term" value="P:response to antibiotic"/>
    <property type="evidence" value="ECO:0007669"/>
    <property type="project" value="InterPro"/>
</dbReference>
<gene>
    <name evidence="2" type="ORF">HUW51_17360</name>
</gene>
<keyword evidence="1" id="KW-0732">Signal</keyword>